<dbReference type="SUPFAM" id="SSF46785">
    <property type="entry name" value="Winged helix' DNA-binding domain"/>
    <property type="match status" value="1"/>
</dbReference>
<dbReference type="PANTHER" id="PTHR10678">
    <property type="entry name" value="26S PROTEASOME NON-ATPASE REGULATORY SUBUNIT 11/COP9 SIGNALOSOME COMPLEX SUBUNIT 2"/>
    <property type="match status" value="1"/>
</dbReference>
<sequence length="453" mass="50321">MLSCPSFSIADCLSLPLCLITLSLLLLQAAAMTASYLPATTDSIALASKAEDPFEAISILHKILENPSSSPDAIRIKEQAITILSDLFTQHNMAEDLHALLTQLRPFFAVIPKAKTAKIVRGIIDSVSKIPGTSDVQIALCKELVLWARAEKRALLRQRVETRLAALFVETKEYSEALALLTSLVKEVKGVDDKRLLVEILLLESKLHYLLKDRHKAGTALTAAKKAANAVYMPPTQQGAIDLHSGILFAEDKEYTTAYSYFFEAFEALNAVEDPRAIFSLKYMLLCKIMTNQSRDVAGLISSKAGLKYFGPELNFMKAVADAHSNRSLRSFEKVLRDYRYQLETDPTIYNHLSSRYEALVELNLCRYIEPFSRVEIPHIAGLIDLPVDFVEKKLAQMILDRKFVGILDQGAGQIIIFDEPKKDALLPAALKTISSFGKVVDSLFIKSSKIVP</sequence>
<organism evidence="5 7">
    <name type="scientific">Populus euphratica</name>
    <name type="common">Euphrates poplar</name>
    <dbReference type="NCBI Taxonomy" id="75702"/>
    <lineage>
        <taxon>Eukaryota</taxon>
        <taxon>Viridiplantae</taxon>
        <taxon>Streptophyta</taxon>
        <taxon>Embryophyta</taxon>
        <taxon>Tracheophyta</taxon>
        <taxon>Spermatophyta</taxon>
        <taxon>Magnoliopsida</taxon>
        <taxon>eudicotyledons</taxon>
        <taxon>Gunneridae</taxon>
        <taxon>Pentapetalae</taxon>
        <taxon>rosids</taxon>
        <taxon>fabids</taxon>
        <taxon>Malpighiales</taxon>
        <taxon>Salicaceae</taxon>
        <taxon>Saliceae</taxon>
        <taxon>Populus</taxon>
    </lineage>
</organism>
<name>A0AAJ6TDT3_POPEU</name>
<dbReference type="GO" id="GO:0000502">
    <property type="term" value="C:proteasome complex"/>
    <property type="evidence" value="ECO:0007669"/>
    <property type="project" value="UniProtKB-KW"/>
</dbReference>
<dbReference type="GeneID" id="105112601"/>
<feature type="signal peptide" evidence="3">
    <location>
        <begin position="1"/>
        <end position="31"/>
    </location>
</feature>
<keyword evidence="2 6" id="KW-0647">Proteasome</keyword>
<dbReference type="InterPro" id="IPR050871">
    <property type="entry name" value="26S_Proteasome/COP9_Components"/>
</dbReference>
<evidence type="ECO:0000313" key="5">
    <source>
        <dbReference type="Proteomes" id="UP000694918"/>
    </source>
</evidence>
<gene>
    <name evidence="7" type="primary">LOC105113997</name>
    <name evidence="6" type="synonym">LOC105112601</name>
</gene>
<dbReference type="RefSeq" id="XP_011006638.1">
    <property type="nucleotide sequence ID" value="XM_011008336.1"/>
</dbReference>
<dbReference type="Gene3D" id="1.25.40.570">
    <property type="match status" value="1"/>
</dbReference>
<evidence type="ECO:0000256" key="3">
    <source>
        <dbReference type="SAM" id="SignalP"/>
    </source>
</evidence>
<dbReference type="GeneID" id="105113997"/>
<keyword evidence="3" id="KW-0732">Signal</keyword>
<dbReference type="InterPro" id="IPR036390">
    <property type="entry name" value="WH_DNA-bd_sf"/>
</dbReference>
<dbReference type="InterPro" id="IPR000717">
    <property type="entry name" value="PCI_dom"/>
</dbReference>
<evidence type="ECO:0000256" key="2">
    <source>
        <dbReference type="ARBA" id="ARBA00022942"/>
    </source>
</evidence>
<dbReference type="Pfam" id="PF01399">
    <property type="entry name" value="PCI"/>
    <property type="match status" value="1"/>
</dbReference>
<dbReference type="GO" id="GO:0030163">
    <property type="term" value="P:protein catabolic process"/>
    <property type="evidence" value="ECO:0007669"/>
    <property type="project" value="UniProtKB-ARBA"/>
</dbReference>
<dbReference type="RefSeq" id="XP_011008680.1">
    <property type="nucleotide sequence ID" value="XM_011010378.1"/>
</dbReference>
<feature type="domain" description="PCI" evidence="4">
    <location>
        <begin position="251"/>
        <end position="422"/>
    </location>
</feature>
<dbReference type="Pfam" id="PF18055">
    <property type="entry name" value="RPN6_N"/>
    <property type="match status" value="1"/>
</dbReference>
<dbReference type="AlphaFoldDB" id="A0AAJ6TDT3"/>
<dbReference type="SMART" id="SM00088">
    <property type="entry name" value="PINT"/>
    <property type="match status" value="1"/>
</dbReference>
<dbReference type="KEGG" id="peu:105113997"/>
<evidence type="ECO:0000313" key="6">
    <source>
        <dbReference type="RefSeq" id="XP_011006638.1"/>
    </source>
</evidence>
<accession>A0AAJ6TDT3</accession>
<reference evidence="6 7" key="1">
    <citation type="submission" date="2025-04" db="UniProtKB">
        <authorList>
            <consortium name="RefSeq"/>
        </authorList>
    </citation>
    <scope>IDENTIFICATION</scope>
</reference>
<proteinExistence type="inferred from homology"/>
<dbReference type="Proteomes" id="UP000694918">
    <property type="component" value="Unplaced"/>
</dbReference>
<dbReference type="InterPro" id="IPR040773">
    <property type="entry name" value="Rpn6_N"/>
</dbReference>
<comment type="similarity">
    <text evidence="1">Belongs to the proteasome subunit S9 family.</text>
</comment>
<feature type="chain" id="PRO_5044708178" evidence="3">
    <location>
        <begin position="32"/>
        <end position="453"/>
    </location>
</feature>
<dbReference type="SMART" id="SM00753">
    <property type="entry name" value="PAM"/>
    <property type="match status" value="1"/>
</dbReference>
<protein>
    <submittedName>
        <fullName evidence="6 7">26S proteasome non-ATPase regulatory subunit 11 homolog isoform X1</fullName>
    </submittedName>
</protein>
<evidence type="ECO:0000259" key="4">
    <source>
        <dbReference type="PROSITE" id="PS50250"/>
    </source>
</evidence>
<dbReference type="PROSITE" id="PS50250">
    <property type="entry name" value="PCI"/>
    <property type="match status" value="1"/>
</dbReference>
<dbReference type="FunFam" id="1.25.40.570:FF:000007">
    <property type="entry name" value="26S proteasome non-ATPase regulatory subunit 11"/>
    <property type="match status" value="1"/>
</dbReference>
<evidence type="ECO:0000256" key="1">
    <source>
        <dbReference type="ARBA" id="ARBA00007454"/>
    </source>
</evidence>
<evidence type="ECO:0000313" key="7">
    <source>
        <dbReference type="RefSeq" id="XP_011008680.1"/>
    </source>
</evidence>
<dbReference type="KEGG" id="peu:105112601"/>
<keyword evidence="5" id="KW-1185">Reference proteome</keyword>